<keyword evidence="1" id="KW-0472">Membrane</keyword>
<feature type="transmembrane region" description="Helical" evidence="1">
    <location>
        <begin position="178"/>
        <end position="198"/>
    </location>
</feature>
<dbReference type="EMBL" id="CAEZWZ010000061">
    <property type="protein sequence ID" value="CAB4671549.1"/>
    <property type="molecule type" value="Genomic_DNA"/>
</dbReference>
<sequence length="204" mass="21703">MPWTGTGRWDLSFKRSMILIFGLIIFGLGDSLLIQSHIGNAPWSVLAQGVSQNINITLGWSTFILSSLVLLLWIPLGEKPGFGTLMNIVFIAAAIEFGVLYFPVAPNYFVGIIYCFIGIALVGLGSTFYITCGLGPGPRDGLMTAIHNKSGIRVGRVRLAIEATVLVLGALLGGRLGLGTALFALFIGQSIAISLGVVSRFTSK</sequence>
<gene>
    <name evidence="2" type="ORF">UFOPK2329_00513</name>
</gene>
<name>A0A6J6MDT8_9ZZZZ</name>
<evidence type="ECO:0000313" key="2">
    <source>
        <dbReference type="EMBL" id="CAB4671549.1"/>
    </source>
</evidence>
<dbReference type="PANTHER" id="PTHR40078:SF1">
    <property type="entry name" value="INTEGRAL MEMBRANE PROTEIN"/>
    <property type="match status" value="1"/>
</dbReference>
<feature type="transmembrane region" description="Helical" evidence="1">
    <location>
        <begin position="81"/>
        <end position="102"/>
    </location>
</feature>
<feature type="transmembrane region" description="Helical" evidence="1">
    <location>
        <begin position="108"/>
        <end position="134"/>
    </location>
</feature>
<evidence type="ECO:0000256" key="1">
    <source>
        <dbReference type="SAM" id="Phobius"/>
    </source>
</evidence>
<protein>
    <submittedName>
        <fullName evidence="2">Unannotated protein</fullName>
    </submittedName>
</protein>
<keyword evidence="1" id="KW-0812">Transmembrane</keyword>
<dbReference type="PANTHER" id="PTHR40078">
    <property type="entry name" value="INTEGRAL MEMBRANE PROTEIN-RELATED"/>
    <property type="match status" value="1"/>
</dbReference>
<accession>A0A6J6MDT8</accession>
<feature type="transmembrane region" description="Helical" evidence="1">
    <location>
        <begin position="57"/>
        <end position="74"/>
    </location>
</feature>
<organism evidence="2">
    <name type="scientific">freshwater metagenome</name>
    <dbReference type="NCBI Taxonomy" id="449393"/>
    <lineage>
        <taxon>unclassified sequences</taxon>
        <taxon>metagenomes</taxon>
        <taxon>ecological metagenomes</taxon>
    </lineage>
</organism>
<proteinExistence type="predicted"/>
<keyword evidence="1" id="KW-1133">Transmembrane helix</keyword>
<dbReference type="AlphaFoldDB" id="A0A6J6MDT8"/>
<dbReference type="InterPro" id="IPR038750">
    <property type="entry name" value="YczE/YyaS-like"/>
</dbReference>
<reference evidence="2" key="1">
    <citation type="submission" date="2020-05" db="EMBL/GenBank/DDBJ databases">
        <authorList>
            <person name="Chiriac C."/>
            <person name="Salcher M."/>
            <person name="Ghai R."/>
            <person name="Kavagutti S V."/>
        </authorList>
    </citation>
    <scope>NUCLEOTIDE SEQUENCE</scope>
</reference>
<dbReference type="Pfam" id="PF19700">
    <property type="entry name" value="DUF6198"/>
    <property type="match status" value="1"/>
</dbReference>